<dbReference type="RefSeq" id="WP_322346771.1">
    <property type="nucleotide sequence ID" value="NZ_CP129968.2"/>
</dbReference>
<reference evidence="1" key="1">
    <citation type="submission" date="2023-08" db="EMBL/GenBank/DDBJ databases">
        <title>Comparative genomics and taxonomic characterization of three novel marine species of genus Marivirga.</title>
        <authorList>
            <person name="Muhammad N."/>
            <person name="Kim S.-G."/>
        </authorList>
    </citation>
    <scope>NUCLEOTIDE SEQUENCE</scope>
    <source>
        <strain evidence="1">BKB1-2</strain>
    </source>
</reference>
<protein>
    <submittedName>
        <fullName evidence="1">DUF429 domain-containing protein</fullName>
    </submittedName>
</protein>
<dbReference type="KEGG" id="marp:QYS47_20775"/>
<dbReference type="AlphaFoldDB" id="A0AA49GE18"/>
<accession>A0AA49GE18</accession>
<gene>
    <name evidence="1" type="ORF">QYS47_20775</name>
</gene>
<sequence length="259" mass="29060">MTKELKNQEISIGWDVGGWSGKNHGLCILETFNGELRLTMAEKLTIYAIKEEIEKIIAEKSDTHKITLGIDAPLQFPKLFQEIIKSNPINIFQSNPTQKENPIAWRQTDLFIKKEFGKTPLSPSFSFLTSNATVAITLLGELKSKGIDLSILPFDKISSINAIEVYPGLLKSKKIKSSLAFNVYQKILRDSQFQNIEGFEYYFGEAKVKTDVADAVICALYGLGLNGHIKSIPNLETTIPSKYLDICKNEGWIYHPVIS</sequence>
<name>A0AA49GE18_9BACT</name>
<dbReference type="Proteomes" id="UP001232019">
    <property type="component" value="Chromosome"/>
</dbReference>
<dbReference type="EMBL" id="CP129968">
    <property type="protein sequence ID" value="WKK79724.2"/>
    <property type="molecule type" value="Genomic_DNA"/>
</dbReference>
<organism evidence="1">
    <name type="scientific">Marivirga arenosa</name>
    <dbReference type="NCBI Taxonomy" id="3059076"/>
    <lineage>
        <taxon>Bacteria</taxon>
        <taxon>Pseudomonadati</taxon>
        <taxon>Bacteroidota</taxon>
        <taxon>Cytophagia</taxon>
        <taxon>Cytophagales</taxon>
        <taxon>Marivirgaceae</taxon>
        <taxon>Marivirga</taxon>
    </lineage>
</organism>
<evidence type="ECO:0000313" key="1">
    <source>
        <dbReference type="EMBL" id="WKK79724.2"/>
    </source>
</evidence>
<proteinExistence type="predicted"/>